<feature type="compositionally biased region" description="Basic and acidic residues" evidence="5">
    <location>
        <begin position="19"/>
        <end position="38"/>
    </location>
</feature>
<sequence>MSTEPPRSPDTVSSNSTLRGDHRERDRDRDHRDRQDGSLERKCTVTINESFARDEVLVNLDLFGNHIRPGTLVSIDILKPEFSKQLSTAAKRLATQDAGRNAACEPGQPCKRYIFVVKDMPRELKARYPHVELYVAKQIADVFGIKKGSQVLLAPVDENNPATEASHVELTFKDQYLSRADMWRITVGELAGRTVYKGQMMLFMGTVKAQISAVFVDGRKVHSAFFGKNTKPIFRSESGRYVLFIQMAKEMWDFDPDDSGEIMFNKVVNGFLPALLKKWADLNVKHLVTIVLFARVEYDTGITAELGNATFQNDYYTGVQESGDKRPYKDFYRVVVSEMASGEWTKILYQLKKEFNHFRRDISIHHLNALSSAPSLAEEPGGKAPPTRVKAEASRALYGNVLEAINLASSLFAHDYIDRDLRRTGISVVVISPGPGVFEVEYETLRRTTEALVGNGIGIDLICVPKIPLHSVPLFRYRNPARSDGHTAKSKLSFSHGSTPKPSTPLGSSYQSLAGSLSPNRASDLSHRFESLAMRQGEDWCFVLPQWLHVSYWTGNSDDALSFEGIALSVADQSKHSQDQFPIRCRMYDLQMRSVLETNEIETLPLHSDPFFPQSILQGNAVQQTRLRDLQELAVIPAEKVHDPLHDYVYGFQKFALDKHAKSGEKSLWKQLHEFDDARARVVAKRRQRRTPRFIRELEDGTRRHHPEDTSLLGTSAGERRGSISTPAVPTIAGLSNRPARDGSDHRTHSRKSSNGTVASTQATSFKAPKFLRQISLGQRGFGIAAPKAATAEVHVENAVPVMGPVTVTSPALSASKISMKPRRPTTPQSMSSGSSGPGPKEIPRSVAFESTKDSRVQTPSRPMLIKSAQPSQDVVPRTFVNESLISTLRPSNFFRDENPELKLSNLLRKKERTEDVEDAAQINKLLAGDVSELPAMLSPKTAMSPWLTMINPSNPDTDKVDMARLYSRWQHVFVRPSEMRVMKWKSLCSPAAVPLTTEYFPTKEQFDREYQRQPYNIAQDFDDEELAEESRSREEFLRELISLRFSQGFQVVIGPAVAKAFGQKHVKIGDVFSRDREIEDGTSVFMTVGNTIHELSCVNETEVEVTIYVRKPTEPTKHSDGLAPMYRPAIRTLLDQDYQTAEIDIITPKMERNWNYIDSFIAGHYDEMSESLRFWRARYVLIPVISSKDMSNPQYADNEEEVRLEGIRYLAQQWLRHRYVPPGERRFQPQGPRNRKDPNPLDIVYKTEDPSVVIAAELETLTLLESLEPGNRKGHLVTSNEQFKKSNFTNAALAEAMQKPVEEGGVRLQNRRWHFRLHYNCFIGSDMTNWLLDNFEDLESREEAEALGDSLMVDKSREDEKDGSKEPGLFIHVEKRHTFRDGQYFYQISNEYAKPHPPSWFNSARRNLASVPSTPIAENLPRDSPRPLAFQRPSSIHEEDSSTSSGTTPTIPAAEGSRRRPRVALSKVMKYDVDPRKRSYRPERIDLHYDRLHNPDNCYHIRIEWMNTTAKLIEDAVEQWTRDMARFGLRLVEVPIGEACTISDINPFRRPYIVKLAVPTPSQQPITYYDPTSFTPQAKMEDHFYQKAILRKLDFVLDMEAASNFPSNVEVTYSWGKPDFRYTQYIHRSGTVIAQITEEGHFLLVANRMYTNRAAMAARERELRSEQQAAIDRSASGTGSVRGPLGGAFTPMGLAGATPTSSPMIRPVGAFSSPVIRATSTASNVDHPFAVPPAGVSASGPRGGPAANVTASIGTEPSGLKAEIERFCGDAAGLEAFYREVLEQQHHHNLQAAVPGSSRLRPTTNASSATPGMGPVVADSNIPTLGLPPAVLAAQQSDDGAGGAGAAGPGSPSSVAGPRTSSPGSSIMGAASQLLRRGSVQYG</sequence>
<dbReference type="InterPro" id="IPR000591">
    <property type="entry name" value="DEP_dom"/>
</dbReference>
<feature type="region of interest" description="Disordered" evidence="5">
    <location>
        <begin position="1790"/>
        <end position="1822"/>
    </location>
</feature>
<comment type="similarity">
    <text evidence="2">Belongs to the IML1 family.</text>
</comment>
<dbReference type="InterPro" id="IPR036388">
    <property type="entry name" value="WH-like_DNA-bd_sf"/>
</dbReference>
<dbReference type="CDD" id="cd04449">
    <property type="entry name" value="DEP_DEPDC5-like"/>
    <property type="match status" value="1"/>
</dbReference>
<feature type="region of interest" description="Disordered" evidence="5">
    <location>
        <begin position="1"/>
        <end position="38"/>
    </location>
</feature>
<dbReference type="InterPro" id="IPR027244">
    <property type="entry name" value="IML1"/>
</dbReference>
<evidence type="ECO:0000313" key="7">
    <source>
        <dbReference type="EMBL" id="KAK7738937.1"/>
    </source>
</evidence>
<dbReference type="InterPro" id="IPR036390">
    <property type="entry name" value="WH_DNA-bd_sf"/>
</dbReference>
<reference evidence="7 8" key="1">
    <citation type="submission" date="2024-02" db="EMBL/GenBank/DDBJ databases">
        <title>De novo assembly and annotation of 12 fungi associated with fruit tree decline syndrome in Ontario, Canada.</title>
        <authorList>
            <person name="Sulman M."/>
            <person name="Ellouze W."/>
            <person name="Ilyukhin E."/>
        </authorList>
    </citation>
    <scope>NUCLEOTIDE SEQUENCE [LARGE SCALE GENOMIC DNA]</scope>
    <source>
        <strain evidence="7 8">M169</strain>
    </source>
</reference>
<dbReference type="PROSITE" id="PS50186">
    <property type="entry name" value="DEP"/>
    <property type="match status" value="1"/>
</dbReference>
<comment type="caution">
    <text evidence="7">The sequence shown here is derived from an EMBL/GenBank/DDBJ whole genome shotgun (WGS) entry which is preliminary data.</text>
</comment>
<evidence type="ECO:0000256" key="3">
    <source>
        <dbReference type="ARBA" id="ARBA00018529"/>
    </source>
</evidence>
<keyword evidence="8" id="KW-1185">Reference proteome</keyword>
<feature type="compositionally biased region" description="Polar residues" evidence="5">
    <location>
        <begin position="1"/>
        <end position="18"/>
    </location>
</feature>
<dbReference type="Gene3D" id="1.10.10.10">
    <property type="entry name" value="Winged helix-like DNA-binding domain superfamily/Winged helix DNA-binding domain"/>
    <property type="match status" value="1"/>
</dbReference>
<protein>
    <recommendedName>
        <fullName evidence="3">Vacuolar membrane-associated protein IML1</fullName>
    </recommendedName>
    <alternativeName>
        <fullName evidence="4">Vacuolar membrane-associated protein iml1</fullName>
    </alternativeName>
</protein>
<evidence type="ECO:0000256" key="5">
    <source>
        <dbReference type="SAM" id="MobiDB-lite"/>
    </source>
</evidence>
<feature type="compositionally biased region" description="Low complexity" evidence="5">
    <location>
        <begin position="828"/>
        <end position="840"/>
    </location>
</feature>
<dbReference type="EMBL" id="JAKNSF020000005">
    <property type="protein sequence ID" value="KAK7738937.1"/>
    <property type="molecule type" value="Genomic_DNA"/>
</dbReference>
<dbReference type="PANTHER" id="PTHR13179:SF8">
    <property type="entry name" value="GATOR COMPLEX PROTEIN DEPDC5"/>
    <property type="match status" value="1"/>
</dbReference>
<dbReference type="Pfam" id="PF12257">
    <property type="entry name" value="IML1"/>
    <property type="match status" value="1"/>
</dbReference>
<feature type="compositionally biased region" description="Polar residues" evidence="5">
    <location>
        <begin position="490"/>
        <end position="512"/>
    </location>
</feature>
<accession>A0ABR1PKQ7</accession>
<feature type="compositionally biased region" description="Polar residues" evidence="5">
    <location>
        <begin position="753"/>
        <end position="762"/>
    </location>
</feature>
<dbReference type="SUPFAM" id="SSF46785">
    <property type="entry name" value="Winged helix' DNA-binding domain"/>
    <property type="match status" value="1"/>
</dbReference>
<evidence type="ECO:0000256" key="1">
    <source>
        <dbReference type="ARBA" id="ARBA00004148"/>
    </source>
</evidence>
<dbReference type="PANTHER" id="PTHR13179">
    <property type="entry name" value="DEP DOMAIN CONTAINING PROTEIN 5"/>
    <property type="match status" value="1"/>
</dbReference>
<feature type="region of interest" description="Disordered" evidence="5">
    <location>
        <begin position="693"/>
        <end position="762"/>
    </location>
</feature>
<feature type="region of interest" description="Disordered" evidence="5">
    <location>
        <begin position="1836"/>
        <end position="1884"/>
    </location>
</feature>
<dbReference type="InterPro" id="IPR048255">
    <property type="entry name" value="IML1_N"/>
</dbReference>
<evidence type="ECO:0000259" key="6">
    <source>
        <dbReference type="PROSITE" id="PS50186"/>
    </source>
</evidence>
<feature type="region of interest" description="Disordered" evidence="5">
    <location>
        <begin position="1223"/>
        <end position="1242"/>
    </location>
</feature>
<evidence type="ECO:0000313" key="8">
    <source>
        <dbReference type="Proteomes" id="UP001430848"/>
    </source>
</evidence>
<evidence type="ECO:0000256" key="4">
    <source>
        <dbReference type="ARBA" id="ARBA00021881"/>
    </source>
</evidence>
<feature type="region of interest" description="Disordered" evidence="5">
    <location>
        <begin position="486"/>
        <end position="512"/>
    </location>
</feature>
<feature type="region of interest" description="Disordered" evidence="5">
    <location>
        <begin position="814"/>
        <end position="871"/>
    </location>
</feature>
<feature type="region of interest" description="Disordered" evidence="5">
    <location>
        <begin position="1415"/>
        <end position="1462"/>
    </location>
</feature>
<dbReference type="SMART" id="SM00049">
    <property type="entry name" value="DEP"/>
    <property type="match status" value="1"/>
</dbReference>
<dbReference type="Pfam" id="PF19418">
    <property type="entry name" value="DEPDC5_CTD"/>
    <property type="match status" value="1"/>
</dbReference>
<comment type="subcellular location">
    <subcellularLocation>
        <location evidence="1">Vacuole membrane</location>
        <topology evidence="1">Peripheral membrane protein</topology>
    </subcellularLocation>
</comment>
<evidence type="ECO:0000256" key="2">
    <source>
        <dbReference type="ARBA" id="ARBA00005643"/>
    </source>
</evidence>
<dbReference type="Proteomes" id="UP001430848">
    <property type="component" value="Unassembled WGS sequence"/>
</dbReference>
<proteinExistence type="inferred from homology"/>
<feature type="compositionally biased region" description="Basic and acidic residues" evidence="5">
    <location>
        <begin position="694"/>
        <end position="709"/>
    </location>
</feature>
<dbReference type="InterPro" id="IPR045838">
    <property type="entry name" value="DEPDC5_CTD"/>
</dbReference>
<feature type="domain" description="DEP" evidence="6">
    <location>
        <begin position="1303"/>
        <end position="1391"/>
    </location>
</feature>
<feature type="compositionally biased region" description="Basic and acidic residues" evidence="5">
    <location>
        <begin position="1353"/>
        <end position="1366"/>
    </location>
</feature>
<feature type="compositionally biased region" description="Polar residues" evidence="5">
    <location>
        <begin position="1801"/>
        <end position="1811"/>
    </location>
</feature>
<organism evidence="7 8">
    <name type="scientific">Diaporthe eres</name>
    <name type="common">Phomopsis oblonga</name>
    <dbReference type="NCBI Taxonomy" id="83184"/>
    <lineage>
        <taxon>Eukaryota</taxon>
        <taxon>Fungi</taxon>
        <taxon>Dikarya</taxon>
        <taxon>Ascomycota</taxon>
        <taxon>Pezizomycotina</taxon>
        <taxon>Sordariomycetes</taxon>
        <taxon>Sordariomycetidae</taxon>
        <taxon>Diaporthales</taxon>
        <taxon>Diaporthaceae</taxon>
        <taxon>Diaporthe</taxon>
        <taxon>Diaporthe eres species complex</taxon>
    </lineage>
</organism>
<dbReference type="Pfam" id="PF00610">
    <property type="entry name" value="DEP"/>
    <property type="match status" value="1"/>
</dbReference>
<name>A0ABR1PKQ7_DIAER</name>
<feature type="region of interest" description="Disordered" evidence="5">
    <location>
        <begin position="1350"/>
        <end position="1369"/>
    </location>
</feature>
<gene>
    <name evidence="7" type="primary">IML1</name>
    <name evidence="7" type="ORF">SLS63_002274</name>
</gene>